<organism evidence="1 2">
    <name type="scientific">Aeromicrobium endophyticum</name>
    <dbReference type="NCBI Taxonomy" id="2292704"/>
    <lineage>
        <taxon>Bacteria</taxon>
        <taxon>Bacillati</taxon>
        <taxon>Actinomycetota</taxon>
        <taxon>Actinomycetes</taxon>
        <taxon>Propionibacteriales</taxon>
        <taxon>Nocardioidaceae</taxon>
        <taxon>Aeromicrobium</taxon>
    </lineage>
</organism>
<proteinExistence type="predicted"/>
<name>A0A371PBA7_9ACTN</name>
<reference evidence="1 2" key="1">
    <citation type="submission" date="2018-08" db="EMBL/GenBank/DDBJ databases">
        <title>Aeromicrobium sp. M2KJ-4, whole genome shotgun sequence.</title>
        <authorList>
            <person name="Tuo L."/>
        </authorList>
    </citation>
    <scope>NUCLEOTIDE SEQUENCE [LARGE SCALE GENOMIC DNA]</scope>
    <source>
        <strain evidence="1 2">M2KJ-4</strain>
    </source>
</reference>
<dbReference type="AlphaFoldDB" id="A0A371PBA7"/>
<accession>A0A371PBA7</accession>
<dbReference type="Proteomes" id="UP000265581">
    <property type="component" value="Unassembled WGS sequence"/>
</dbReference>
<keyword evidence="2" id="KW-1185">Reference proteome</keyword>
<evidence type="ECO:0000313" key="2">
    <source>
        <dbReference type="Proteomes" id="UP000265581"/>
    </source>
</evidence>
<comment type="caution">
    <text evidence="1">The sequence shown here is derived from an EMBL/GenBank/DDBJ whole genome shotgun (WGS) entry which is preliminary data.</text>
</comment>
<evidence type="ECO:0000313" key="1">
    <source>
        <dbReference type="EMBL" id="REK73177.1"/>
    </source>
</evidence>
<sequence length="171" mass="17657">MLTASDRTALAGTAVDEVVAASGTDGGSQCRWQADAAVIQVTTLPAKEWAKSLPDVVKNLESSSASASPADKKDLETAKKLLSGAASFTDEQACQAFTTLAELDGDPKGTTTTVTSIPITETESGISAQGCDDGELTSVLYSIPGLKETAAIDKTVTTILERAQKRYAAAQ</sequence>
<protein>
    <submittedName>
        <fullName evidence="1">Uncharacterized protein</fullName>
    </submittedName>
</protein>
<gene>
    <name evidence="1" type="ORF">DX116_06280</name>
</gene>
<dbReference type="EMBL" id="QUBR01000001">
    <property type="protein sequence ID" value="REK73177.1"/>
    <property type="molecule type" value="Genomic_DNA"/>
</dbReference>